<reference evidence="2" key="1">
    <citation type="journal article" date="2021" name="BMC Genomics">
        <title>Chromosome-level genome assembly and manually-curated proteome of model necrotroph Parastagonospora nodorum Sn15 reveals a genome-wide trove of candidate effector homologs, and redundancy of virulence-related functions within an accessory chromosome.</title>
        <authorList>
            <person name="Bertazzoni S."/>
            <person name="Jones D.A.B."/>
            <person name="Phan H.T."/>
            <person name="Tan K.-C."/>
            <person name="Hane J.K."/>
        </authorList>
    </citation>
    <scope>NUCLEOTIDE SEQUENCE [LARGE SCALE GENOMIC DNA]</scope>
    <source>
        <strain evidence="2">SN15 / ATCC MYA-4574 / FGSC 10173)</strain>
    </source>
</reference>
<name>A0A7U2EWN0_PHANO</name>
<gene>
    <name evidence="1" type="ORF">JI435_302680</name>
</gene>
<accession>A0A7U2EWN0</accession>
<proteinExistence type="predicted"/>
<evidence type="ECO:0000313" key="1">
    <source>
        <dbReference type="EMBL" id="QRC93273.1"/>
    </source>
</evidence>
<dbReference type="Proteomes" id="UP000663193">
    <property type="component" value="Chromosome 3"/>
</dbReference>
<sequence>MFDYHYEVPSIFCSTVLSAILAQMSPTAFRHQPNLSSLQLDKERHPSCLSYFINLNYLTYVDQNGHFLAVFGRDSATPITSQALLGQSFGLHTVHFTQLACCKEVLRRFLRRHLAAV</sequence>
<evidence type="ECO:0000313" key="2">
    <source>
        <dbReference type="Proteomes" id="UP000663193"/>
    </source>
</evidence>
<dbReference type="VEuPathDB" id="FungiDB:JI435_302680"/>
<dbReference type="AlphaFoldDB" id="A0A7U2EWN0"/>
<protein>
    <submittedName>
        <fullName evidence="1">Uncharacterized protein</fullName>
    </submittedName>
</protein>
<keyword evidence="2" id="KW-1185">Reference proteome</keyword>
<organism evidence="1 2">
    <name type="scientific">Phaeosphaeria nodorum (strain SN15 / ATCC MYA-4574 / FGSC 10173)</name>
    <name type="common">Glume blotch fungus</name>
    <name type="synonym">Parastagonospora nodorum</name>
    <dbReference type="NCBI Taxonomy" id="321614"/>
    <lineage>
        <taxon>Eukaryota</taxon>
        <taxon>Fungi</taxon>
        <taxon>Dikarya</taxon>
        <taxon>Ascomycota</taxon>
        <taxon>Pezizomycotina</taxon>
        <taxon>Dothideomycetes</taxon>
        <taxon>Pleosporomycetidae</taxon>
        <taxon>Pleosporales</taxon>
        <taxon>Pleosporineae</taxon>
        <taxon>Phaeosphaeriaceae</taxon>
        <taxon>Parastagonospora</taxon>
    </lineage>
</organism>
<dbReference type="EMBL" id="CP069025">
    <property type="protein sequence ID" value="QRC93273.1"/>
    <property type="molecule type" value="Genomic_DNA"/>
</dbReference>